<protein>
    <submittedName>
        <fullName evidence="3">AsmA protein</fullName>
    </submittedName>
</protein>
<dbReference type="GO" id="GO:0090313">
    <property type="term" value="P:regulation of protein targeting to membrane"/>
    <property type="evidence" value="ECO:0007669"/>
    <property type="project" value="TreeGrafter"/>
</dbReference>
<reference evidence="3 4" key="1">
    <citation type="submission" date="2015-05" db="EMBL/GenBank/DDBJ databases">
        <authorList>
            <person name="Tang B."/>
            <person name="Yu Y."/>
        </authorList>
    </citation>
    <scope>NUCLEOTIDE SEQUENCE [LARGE SCALE GENOMIC DNA]</scope>
    <source>
        <strain evidence="3 4">DSM 7029</strain>
    </source>
</reference>
<dbReference type="RefSeq" id="WP_047196380.1">
    <property type="nucleotide sequence ID" value="NZ_CP011371.1"/>
</dbReference>
<evidence type="ECO:0000256" key="1">
    <source>
        <dbReference type="SAM" id="MobiDB-lite"/>
    </source>
</evidence>
<feature type="region of interest" description="Disordered" evidence="1">
    <location>
        <begin position="484"/>
        <end position="506"/>
    </location>
</feature>
<dbReference type="PATRIC" id="fig|413882.6.peg.4703"/>
<dbReference type="GO" id="GO:0005886">
    <property type="term" value="C:plasma membrane"/>
    <property type="evidence" value="ECO:0007669"/>
    <property type="project" value="TreeGrafter"/>
</dbReference>
<evidence type="ECO:0000259" key="2">
    <source>
        <dbReference type="Pfam" id="PF05170"/>
    </source>
</evidence>
<dbReference type="STRING" id="413882.AAW51_4502"/>
<dbReference type="KEGG" id="pbh:AAW51_4502"/>
<organism evidence="3 4">
    <name type="scientific">Caldimonas brevitalea</name>
    <dbReference type="NCBI Taxonomy" id="413882"/>
    <lineage>
        <taxon>Bacteria</taxon>
        <taxon>Pseudomonadati</taxon>
        <taxon>Pseudomonadota</taxon>
        <taxon>Betaproteobacteria</taxon>
        <taxon>Burkholderiales</taxon>
        <taxon>Sphaerotilaceae</taxon>
        <taxon>Caldimonas</taxon>
    </lineage>
</organism>
<feature type="region of interest" description="Disordered" evidence="1">
    <location>
        <begin position="783"/>
        <end position="817"/>
    </location>
</feature>
<feature type="compositionally biased region" description="Basic and acidic residues" evidence="1">
    <location>
        <begin position="802"/>
        <end position="817"/>
    </location>
</feature>
<dbReference type="InterPro" id="IPR052894">
    <property type="entry name" value="AsmA-related"/>
</dbReference>
<feature type="domain" description="AsmA" evidence="2">
    <location>
        <begin position="14"/>
        <end position="689"/>
    </location>
</feature>
<dbReference type="AlphaFoldDB" id="A0A0G3BT55"/>
<proteinExistence type="predicted"/>
<evidence type="ECO:0000313" key="3">
    <source>
        <dbReference type="EMBL" id="AKJ31193.1"/>
    </source>
</evidence>
<dbReference type="Pfam" id="PF05170">
    <property type="entry name" value="AsmA"/>
    <property type="match status" value="1"/>
</dbReference>
<feature type="compositionally biased region" description="Low complexity" evidence="1">
    <location>
        <begin position="493"/>
        <end position="506"/>
    </location>
</feature>
<sequence length="817" mass="87747">MNTSKSSPWVKRIALGVAALLALLAAAATYLIVSFDANRYKGVLVDWMREHRQRTLTIGDVGLSVFPRLGVTLRDVTLSEHQRADEFVHLEEAKLAVDLLPLLRRRLVVDRVTAQGVRLAYRVDAQGRRNIDDLLAPDDPKATPDDNEASRQLSFDVQGAELRAVRLRVDDVPGQVRGEVVVQTLDLGRLADGAEAPLTLDAQLALQQPAVEGRLQGQTRLTLDRTRSAVHLRETELRYQGHALGLRELDSRLSGALSYDGAQGALGAEGLKLATSAMLGAVKLESSTLSVQRFGYQPQRQALSLEQLGLQFKAVRDKQPIELSLSWPRLQVEGQALQGSALQGQLALGGPQPWKAEFRSAAPSGNFDQVRLPAFEATLHSSGTRRLGGTVRADLALQPAKAALALDALKVQAQVQDPQLKPLAVRLDGRLSASTRAASWELKGGLNDNTFNTRGQATFTGTVPHLDVSGEFATLDVNSLLADAPTTPAQDRPATPTSGPATAADTPVDLAPLRQLQGKLSLKAARLIYRPYQLDDARINATLEGGMLRVSQLAGRIWGGSIDASAFADARAQRVMFKGTGNDIDVHAALQDIAKKDVLEGRGRVQVDLESAGRSVQELKSRLAGQAALQLRDGAIKGVNLARSLREAKAALSMRQDKIQQARQSEKTDFSELSATFQIANGVARNQDLDAKSPFLRLNGEGTVDVGKSRIDYLARASVANTSKGQGGDELTALRGVTVPVQLSGPLDAVDWRIQWSAVAAAAAQAAVKHQLEDKLLKELGGKRAAQGTEAAASAPAQNARDAARDKLKDKLKGLLK</sequence>
<dbReference type="OrthoDB" id="9766390at2"/>
<name>A0A0G3BT55_9BURK</name>
<dbReference type="PANTHER" id="PTHR30441">
    <property type="entry name" value="DUF748 DOMAIN-CONTAINING PROTEIN"/>
    <property type="match status" value="1"/>
</dbReference>
<dbReference type="Proteomes" id="UP000035352">
    <property type="component" value="Chromosome"/>
</dbReference>
<keyword evidence="4" id="KW-1185">Reference proteome</keyword>
<evidence type="ECO:0000313" key="4">
    <source>
        <dbReference type="Proteomes" id="UP000035352"/>
    </source>
</evidence>
<gene>
    <name evidence="3" type="primary">asmA</name>
    <name evidence="3" type="ORF">AAW51_4502</name>
</gene>
<dbReference type="InterPro" id="IPR007844">
    <property type="entry name" value="AsmA"/>
</dbReference>
<dbReference type="EMBL" id="CP011371">
    <property type="protein sequence ID" value="AKJ31193.1"/>
    <property type="molecule type" value="Genomic_DNA"/>
</dbReference>
<dbReference type="PANTHER" id="PTHR30441:SF4">
    <property type="entry name" value="PROTEIN ASMA"/>
    <property type="match status" value="1"/>
</dbReference>
<accession>A0A0G3BT55</accession>